<sequence length="220" mass="24089">MRTDPVTDILGFLLASHGDQAALGPWRWVMMGLLALLLLGGLAVAVREWAIDPAQRTGRDLGLFAARVLVGLMWFQNLFWKLPLFSTGNGLYYWTGQEVGNAAFAVHGRLIETLVLPTPNFHVVNVAVFLVELTFAASLILGLGVRLVGLVGVLFVAQLWLGLYKHPQEWPWSYVFLMLLMGLFALLGAGRSLGLDGMLRRSHPPHLTYGAAGVLVRTAT</sequence>
<comment type="caution">
    <text evidence="2">The sequence shown here is derived from an EMBL/GenBank/DDBJ whole genome shotgun (WGS) entry which is preliminary data.</text>
</comment>
<organism evidence="2 3">
    <name type="scientific">Methylobacterium isbiliense</name>
    <dbReference type="NCBI Taxonomy" id="315478"/>
    <lineage>
        <taxon>Bacteria</taxon>
        <taxon>Pseudomonadati</taxon>
        <taxon>Pseudomonadota</taxon>
        <taxon>Alphaproteobacteria</taxon>
        <taxon>Hyphomicrobiales</taxon>
        <taxon>Methylobacteriaceae</taxon>
        <taxon>Methylobacterium</taxon>
    </lineage>
</organism>
<evidence type="ECO:0008006" key="4">
    <source>
        <dbReference type="Google" id="ProtNLM"/>
    </source>
</evidence>
<evidence type="ECO:0000313" key="3">
    <source>
        <dbReference type="Proteomes" id="UP001055153"/>
    </source>
</evidence>
<keyword evidence="3" id="KW-1185">Reference proteome</keyword>
<protein>
    <recommendedName>
        <fullName evidence="4">TQO small subunit DoxD domain-containing protein</fullName>
    </recommendedName>
</protein>
<dbReference type="RefSeq" id="WP_238240352.1">
    <property type="nucleotide sequence ID" value="NZ_BPQQ01000067.1"/>
</dbReference>
<feature type="transmembrane region" description="Helical" evidence="1">
    <location>
        <begin position="28"/>
        <end position="49"/>
    </location>
</feature>
<reference evidence="2" key="2">
    <citation type="submission" date="2021-08" db="EMBL/GenBank/DDBJ databases">
        <authorList>
            <person name="Tani A."/>
            <person name="Ola A."/>
            <person name="Ogura Y."/>
            <person name="Katsura K."/>
            <person name="Hayashi T."/>
        </authorList>
    </citation>
    <scope>NUCLEOTIDE SEQUENCE</scope>
    <source>
        <strain evidence="2">DSM 17168</strain>
    </source>
</reference>
<feature type="transmembrane region" description="Helical" evidence="1">
    <location>
        <begin position="147"/>
        <end position="164"/>
    </location>
</feature>
<gene>
    <name evidence="2" type="ORF">GMJLKIPL_4958</name>
</gene>
<feature type="transmembrane region" description="Helical" evidence="1">
    <location>
        <begin position="61"/>
        <end position="80"/>
    </location>
</feature>
<keyword evidence="1" id="KW-1133">Transmembrane helix</keyword>
<dbReference type="EMBL" id="BPQQ01000067">
    <property type="protein sequence ID" value="GJE03007.1"/>
    <property type="molecule type" value="Genomic_DNA"/>
</dbReference>
<name>A0ABQ4SIQ1_9HYPH</name>
<dbReference type="Proteomes" id="UP001055153">
    <property type="component" value="Unassembled WGS sequence"/>
</dbReference>
<feature type="transmembrane region" description="Helical" evidence="1">
    <location>
        <begin position="121"/>
        <end position="140"/>
    </location>
</feature>
<reference evidence="2" key="1">
    <citation type="journal article" date="2021" name="Front. Microbiol.">
        <title>Comprehensive Comparative Genomics and Phenotyping of Methylobacterium Species.</title>
        <authorList>
            <person name="Alessa O."/>
            <person name="Ogura Y."/>
            <person name="Fujitani Y."/>
            <person name="Takami H."/>
            <person name="Hayashi T."/>
            <person name="Sahin N."/>
            <person name="Tani A."/>
        </authorList>
    </citation>
    <scope>NUCLEOTIDE SEQUENCE</scope>
    <source>
        <strain evidence="2">DSM 17168</strain>
    </source>
</reference>
<keyword evidence="1" id="KW-0472">Membrane</keyword>
<evidence type="ECO:0000256" key="1">
    <source>
        <dbReference type="SAM" id="Phobius"/>
    </source>
</evidence>
<feature type="transmembrane region" description="Helical" evidence="1">
    <location>
        <begin position="170"/>
        <end position="190"/>
    </location>
</feature>
<proteinExistence type="predicted"/>
<evidence type="ECO:0000313" key="2">
    <source>
        <dbReference type="EMBL" id="GJE03007.1"/>
    </source>
</evidence>
<accession>A0ABQ4SIQ1</accession>
<keyword evidence="1" id="KW-0812">Transmembrane</keyword>